<dbReference type="PANTHER" id="PTHR33406:SF11">
    <property type="entry name" value="MEMBRANE PROTEIN SCO6666-RELATED"/>
    <property type="match status" value="1"/>
</dbReference>
<feature type="transmembrane region" description="Helical" evidence="8">
    <location>
        <begin position="550"/>
        <end position="569"/>
    </location>
</feature>
<keyword evidence="6 8" id="KW-0472">Membrane</keyword>
<dbReference type="Pfam" id="PF03176">
    <property type="entry name" value="MMPL"/>
    <property type="match status" value="2"/>
</dbReference>
<feature type="transmembrane region" description="Helical" evidence="8">
    <location>
        <begin position="576"/>
        <end position="595"/>
    </location>
</feature>
<evidence type="ECO:0000256" key="3">
    <source>
        <dbReference type="ARBA" id="ARBA00022475"/>
    </source>
</evidence>
<keyword evidence="3" id="KW-1003">Cell membrane</keyword>
<proteinExistence type="inferred from homology"/>
<evidence type="ECO:0000259" key="9">
    <source>
        <dbReference type="PROSITE" id="PS50156"/>
    </source>
</evidence>
<feature type="transmembrane region" description="Helical" evidence="8">
    <location>
        <begin position="615"/>
        <end position="635"/>
    </location>
</feature>
<dbReference type="RefSeq" id="WP_344236706.1">
    <property type="nucleotide sequence ID" value="NZ_BAAAHH010000002.1"/>
</dbReference>
<reference evidence="10 11" key="1">
    <citation type="journal article" date="2019" name="Int. J. Syst. Evol. Microbiol.">
        <title>The Global Catalogue of Microorganisms (GCM) 10K type strain sequencing project: providing services to taxonomists for standard genome sequencing and annotation.</title>
        <authorList>
            <consortium name="The Broad Institute Genomics Platform"/>
            <consortium name="The Broad Institute Genome Sequencing Center for Infectious Disease"/>
            <person name="Wu L."/>
            <person name="Ma J."/>
        </authorList>
    </citation>
    <scope>NUCLEOTIDE SEQUENCE [LARGE SCALE GENOMIC DNA]</scope>
    <source>
        <strain evidence="10 11">JCM 10696</strain>
    </source>
</reference>
<feature type="region of interest" description="Disordered" evidence="7">
    <location>
        <begin position="746"/>
        <end position="773"/>
    </location>
</feature>
<organism evidence="10 11">
    <name type="scientific">Actinocorallia libanotica</name>
    <dbReference type="NCBI Taxonomy" id="46162"/>
    <lineage>
        <taxon>Bacteria</taxon>
        <taxon>Bacillati</taxon>
        <taxon>Actinomycetota</taxon>
        <taxon>Actinomycetes</taxon>
        <taxon>Streptosporangiales</taxon>
        <taxon>Thermomonosporaceae</taxon>
        <taxon>Actinocorallia</taxon>
    </lineage>
</organism>
<feature type="transmembrane region" description="Helical" evidence="8">
    <location>
        <begin position="683"/>
        <end position="703"/>
    </location>
</feature>
<dbReference type="InterPro" id="IPR004869">
    <property type="entry name" value="MMPL_dom"/>
</dbReference>
<dbReference type="SUPFAM" id="SSF82866">
    <property type="entry name" value="Multidrug efflux transporter AcrB transmembrane domain"/>
    <property type="match status" value="2"/>
</dbReference>
<feature type="transmembrane region" description="Helical" evidence="8">
    <location>
        <begin position="383"/>
        <end position="401"/>
    </location>
</feature>
<evidence type="ECO:0000256" key="4">
    <source>
        <dbReference type="ARBA" id="ARBA00022692"/>
    </source>
</evidence>
<name>A0ABN1Q9D1_9ACTN</name>
<sequence length="826" mass="88805">MYGWGRFVHRFRWLVLLFATLLTVGAGYAGLGVFQPGVLKQGGFEDPHADSTYAYQQAAEAFGSGSPDVMLVYRSDEHKVTDPEFMQSVLFTVARLPEKHVEKVFTYWHIAGKTKEARDGRKNMISHDGHSTFVALFVQSDPDPTKADQVKAQNFEAIKGLVQAPGTTVKITGGIPIGTDFVTQMSSDILHAEIISAPLVLIIGLIVFGSVAAAVQPILVGVFSAVGALGVLRLITLVTDVSNLAISLVSLLSVGLAIDYSLFVISRFREELAKGRDPRTAMGVTMATGGRTIMFSAVTVAVSMAGLLLFPQVFLKSIGLVGIAVIFVAMLSTIVILPAMLSILGPRIEFGQMPWRKRAKKKAKPEEEGMWYRLAHSVMKRPIIYFLATSAVLILLVLPFARVNFGVSDLRSLPAEMESRQAAELIQTDFSSGVMDPINVLLEGPLIPKNYKPGNALPQNLAKFRDKVAELPGVVAASYNNTNPDVGIVQLQVSYEGETHSEETKELVRKLRAMDEPGQLPDAVNHISVGGSTAGQMDLMKSLGEALPKTGLFVVTAIFLLLFAAFGSIALPIKAIIMNLLSIGSSFGAMVWAFQDGHLSGLLGFTVTGSIDATAMILVLSIIFGLSMDYEVFLLSRIREEWDNTHDNRAAVARGLQQTGGIITSAAVLLIVVVAAFSTAKITTVQVLGVGLLVAVVVDATLVRSLLVPATMRFLGDANWWLPGPLKALHAAIDLREVHDIDLGGAGEKQSAPGKGRAVTRDTSGALNEEGPGGFRRAVVQANGGYAWAGETRSGTSGHPVRKREIVANPDGAGWRWREVEDEYAH</sequence>
<keyword evidence="4 8" id="KW-0812">Transmembrane</keyword>
<keyword evidence="5 8" id="KW-1133">Transmembrane helix</keyword>
<evidence type="ECO:0000256" key="2">
    <source>
        <dbReference type="ARBA" id="ARBA00010157"/>
    </source>
</evidence>
<dbReference type="Gene3D" id="1.20.1640.10">
    <property type="entry name" value="Multidrug efflux transporter AcrB transmembrane domain"/>
    <property type="match status" value="2"/>
</dbReference>
<dbReference type="PROSITE" id="PS50156">
    <property type="entry name" value="SSD"/>
    <property type="match status" value="1"/>
</dbReference>
<gene>
    <name evidence="10" type="ORF">GCM10009550_07550</name>
</gene>
<dbReference type="PANTHER" id="PTHR33406">
    <property type="entry name" value="MEMBRANE PROTEIN MJ1562-RELATED"/>
    <property type="match status" value="1"/>
</dbReference>
<feature type="transmembrane region" description="Helical" evidence="8">
    <location>
        <begin position="244"/>
        <end position="265"/>
    </location>
</feature>
<dbReference type="EMBL" id="BAAAHH010000002">
    <property type="protein sequence ID" value="GAA0939200.1"/>
    <property type="molecule type" value="Genomic_DNA"/>
</dbReference>
<evidence type="ECO:0000256" key="1">
    <source>
        <dbReference type="ARBA" id="ARBA00004651"/>
    </source>
</evidence>
<comment type="subcellular location">
    <subcellularLocation>
        <location evidence="1">Cell membrane</location>
        <topology evidence="1">Multi-pass membrane protein</topology>
    </subcellularLocation>
</comment>
<feature type="transmembrane region" description="Helical" evidence="8">
    <location>
        <begin position="320"/>
        <end position="344"/>
    </location>
</feature>
<comment type="similarity">
    <text evidence="2">Belongs to the resistance-nodulation-cell division (RND) (TC 2.A.6) family. MmpL subfamily.</text>
</comment>
<evidence type="ECO:0000256" key="7">
    <source>
        <dbReference type="SAM" id="MobiDB-lite"/>
    </source>
</evidence>
<protein>
    <submittedName>
        <fullName evidence="10">MMPL family transporter</fullName>
    </submittedName>
</protein>
<comment type="caution">
    <text evidence="10">The sequence shown here is derived from an EMBL/GenBank/DDBJ whole genome shotgun (WGS) entry which is preliminary data.</text>
</comment>
<evidence type="ECO:0000256" key="6">
    <source>
        <dbReference type="ARBA" id="ARBA00023136"/>
    </source>
</evidence>
<feature type="transmembrane region" description="Helical" evidence="8">
    <location>
        <begin position="189"/>
        <end position="211"/>
    </location>
</feature>
<dbReference type="InterPro" id="IPR050545">
    <property type="entry name" value="Mycobact_MmpL"/>
</dbReference>
<dbReference type="Proteomes" id="UP001500665">
    <property type="component" value="Unassembled WGS sequence"/>
</dbReference>
<feature type="transmembrane region" description="Helical" evidence="8">
    <location>
        <begin position="218"/>
        <end position="238"/>
    </location>
</feature>
<evidence type="ECO:0000313" key="10">
    <source>
        <dbReference type="EMBL" id="GAA0939200.1"/>
    </source>
</evidence>
<feature type="domain" description="SSD" evidence="9">
    <location>
        <begin position="214"/>
        <end position="343"/>
    </location>
</feature>
<evidence type="ECO:0000256" key="5">
    <source>
        <dbReference type="ARBA" id="ARBA00022989"/>
    </source>
</evidence>
<feature type="transmembrane region" description="Helical" evidence="8">
    <location>
        <begin position="656"/>
        <end position="677"/>
    </location>
</feature>
<accession>A0ABN1Q9D1</accession>
<keyword evidence="11" id="KW-1185">Reference proteome</keyword>
<feature type="transmembrane region" description="Helical" evidence="8">
    <location>
        <begin position="292"/>
        <end position="314"/>
    </location>
</feature>
<evidence type="ECO:0000313" key="11">
    <source>
        <dbReference type="Proteomes" id="UP001500665"/>
    </source>
</evidence>
<evidence type="ECO:0000256" key="8">
    <source>
        <dbReference type="SAM" id="Phobius"/>
    </source>
</evidence>
<dbReference type="InterPro" id="IPR000731">
    <property type="entry name" value="SSD"/>
</dbReference>